<organism evidence="2">
    <name type="scientific">marine sediment metagenome</name>
    <dbReference type="NCBI Taxonomy" id="412755"/>
    <lineage>
        <taxon>unclassified sequences</taxon>
        <taxon>metagenomes</taxon>
        <taxon>ecological metagenomes</taxon>
    </lineage>
</organism>
<feature type="region of interest" description="Disordered" evidence="1">
    <location>
        <begin position="1"/>
        <end position="49"/>
    </location>
</feature>
<sequence>RGRISHNYRRAPPKLEGGEKTGAKEKKGAEKQKSPGAPPAARRDPATVTKEDIPDLNALAKVCFQCWGMQPTAVWRELGYSSMLEISEGPWDCWLKIKAVKTS</sequence>
<evidence type="ECO:0000313" key="2">
    <source>
        <dbReference type="EMBL" id="GAI62247.1"/>
    </source>
</evidence>
<feature type="compositionally biased region" description="Basic and acidic residues" evidence="1">
    <location>
        <begin position="16"/>
        <end position="33"/>
    </location>
</feature>
<reference evidence="2" key="1">
    <citation type="journal article" date="2014" name="Front. Microbiol.">
        <title>High frequency of phylogenetically diverse reductive dehalogenase-homologous genes in deep subseafloor sedimentary metagenomes.</title>
        <authorList>
            <person name="Kawai M."/>
            <person name="Futagami T."/>
            <person name="Toyoda A."/>
            <person name="Takaki Y."/>
            <person name="Nishi S."/>
            <person name="Hori S."/>
            <person name="Arai W."/>
            <person name="Tsubouchi T."/>
            <person name="Morono Y."/>
            <person name="Uchiyama I."/>
            <person name="Ito T."/>
            <person name="Fujiyama A."/>
            <person name="Inagaki F."/>
            <person name="Takami H."/>
        </authorList>
    </citation>
    <scope>NUCLEOTIDE SEQUENCE</scope>
    <source>
        <strain evidence="2">Expedition CK06-06</strain>
    </source>
</reference>
<evidence type="ECO:0000256" key="1">
    <source>
        <dbReference type="SAM" id="MobiDB-lite"/>
    </source>
</evidence>
<feature type="non-terminal residue" evidence="2">
    <location>
        <position position="1"/>
    </location>
</feature>
<name>X1Q124_9ZZZZ</name>
<feature type="compositionally biased region" description="Basic residues" evidence="1">
    <location>
        <begin position="1"/>
        <end position="12"/>
    </location>
</feature>
<comment type="caution">
    <text evidence="2">The sequence shown here is derived from an EMBL/GenBank/DDBJ whole genome shotgun (WGS) entry which is preliminary data.</text>
</comment>
<proteinExistence type="predicted"/>
<dbReference type="EMBL" id="BARW01003001">
    <property type="protein sequence ID" value="GAI62247.1"/>
    <property type="molecule type" value="Genomic_DNA"/>
</dbReference>
<gene>
    <name evidence="2" type="ORF">S12H4_07940</name>
</gene>
<dbReference type="AlphaFoldDB" id="X1Q124"/>
<accession>X1Q124</accession>
<protein>
    <submittedName>
        <fullName evidence="2">Uncharacterized protein</fullName>
    </submittedName>
</protein>